<dbReference type="STRING" id="6280.A0A0N4TFC1"/>
<organism evidence="4">
    <name type="scientific">Brugia pahangi</name>
    <name type="common">Filarial nematode worm</name>
    <dbReference type="NCBI Taxonomy" id="6280"/>
    <lineage>
        <taxon>Eukaryota</taxon>
        <taxon>Metazoa</taxon>
        <taxon>Ecdysozoa</taxon>
        <taxon>Nematoda</taxon>
        <taxon>Chromadorea</taxon>
        <taxon>Rhabditida</taxon>
        <taxon>Spirurina</taxon>
        <taxon>Spiruromorpha</taxon>
        <taxon>Filarioidea</taxon>
        <taxon>Onchocercidae</taxon>
        <taxon>Brugia</taxon>
    </lineage>
</organism>
<dbReference type="AlphaFoldDB" id="A0A0N4TFC1"/>
<evidence type="ECO:0000313" key="4">
    <source>
        <dbReference type="WBParaSite" id="BPAG_0000690901-mRNA-1"/>
    </source>
</evidence>
<gene>
    <name evidence="2" type="ORF">BPAG_LOCUS6871</name>
</gene>
<dbReference type="EMBL" id="UZAD01006934">
    <property type="protein sequence ID" value="VDN88057.1"/>
    <property type="molecule type" value="Genomic_DNA"/>
</dbReference>
<protein>
    <submittedName>
        <fullName evidence="2 4">Uncharacterized protein</fullName>
    </submittedName>
</protein>
<reference evidence="4" key="1">
    <citation type="submission" date="2017-02" db="UniProtKB">
        <authorList>
            <consortium name="WormBaseParasite"/>
        </authorList>
    </citation>
    <scope>IDENTIFICATION</scope>
</reference>
<accession>A0A0N4TFC1</accession>
<dbReference type="Proteomes" id="UP000278627">
    <property type="component" value="Unassembled WGS sequence"/>
</dbReference>
<reference evidence="2 3" key="2">
    <citation type="submission" date="2018-11" db="EMBL/GenBank/DDBJ databases">
        <authorList>
            <consortium name="Pathogen Informatics"/>
        </authorList>
    </citation>
    <scope>NUCLEOTIDE SEQUENCE [LARGE SCALE GENOMIC DNA]</scope>
</reference>
<evidence type="ECO:0000256" key="1">
    <source>
        <dbReference type="SAM" id="MobiDB-lite"/>
    </source>
</evidence>
<sequence>MACFDPDELADFIRYQCIINADDNGLCKKILRPPARKAKPGGLPLNFRSTDDSDTSSE</sequence>
<evidence type="ECO:0000313" key="2">
    <source>
        <dbReference type="EMBL" id="VDN88057.1"/>
    </source>
</evidence>
<feature type="region of interest" description="Disordered" evidence="1">
    <location>
        <begin position="37"/>
        <end position="58"/>
    </location>
</feature>
<evidence type="ECO:0000313" key="3">
    <source>
        <dbReference type="Proteomes" id="UP000278627"/>
    </source>
</evidence>
<keyword evidence="3" id="KW-1185">Reference proteome</keyword>
<dbReference type="WBParaSite" id="BPAG_0000690901-mRNA-1">
    <property type="protein sequence ID" value="BPAG_0000690901-mRNA-1"/>
    <property type="gene ID" value="BPAG_0000690901"/>
</dbReference>
<proteinExistence type="predicted"/>
<name>A0A0N4TFC1_BRUPA</name>